<organism evidence="1 2">
    <name type="scientific">Thalassiosira oceanica</name>
    <name type="common">Marine diatom</name>
    <dbReference type="NCBI Taxonomy" id="159749"/>
    <lineage>
        <taxon>Eukaryota</taxon>
        <taxon>Sar</taxon>
        <taxon>Stramenopiles</taxon>
        <taxon>Ochrophyta</taxon>
        <taxon>Bacillariophyta</taxon>
        <taxon>Coscinodiscophyceae</taxon>
        <taxon>Thalassiosirophycidae</taxon>
        <taxon>Thalassiosirales</taxon>
        <taxon>Thalassiosiraceae</taxon>
        <taxon>Thalassiosira</taxon>
    </lineage>
</organism>
<evidence type="ECO:0000313" key="2">
    <source>
        <dbReference type="Proteomes" id="UP000266841"/>
    </source>
</evidence>
<gene>
    <name evidence="1" type="ORF">THAOC_14630</name>
</gene>
<comment type="caution">
    <text evidence="1">The sequence shown here is derived from an EMBL/GenBank/DDBJ whole genome shotgun (WGS) entry which is preliminary data.</text>
</comment>
<reference evidence="1 2" key="1">
    <citation type="journal article" date="2012" name="Genome Biol.">
        <title>Genome and low-iron response of an oceanic diatom adapted to chronic iron limitation.</title>
        <authorList>
            <person name="Lommer M."/>
            <person name="Specht M."/>
            <person name="Roy A.S."/>
            <person name="Kraemer L."/>
            <person name="Andreson R."/>
            <person name="Gutowska M.A."/>
            <person name="Wolf J."/>
            <person name="Bergner S.V."/>
            <person name="Schilhabel M.B."/>
            <person name="Klostermeier U.C."/>
            <person name="Beiko R.G."/>
            <person name="Rosenstiel P."/>
            <person name="Hippler M."/>
            <person name="Laroche J."/>
        </authorList>
    </citation>
    <scope>NUCLEOTIDE SEQUENCE [LARGE SCALE GENOMIC DNA]</scope>
    <source>
        <strain evidence="1 2">CCMP1005</strain>
    </source>
</reference>
<evidence type="ECO:0000313" key="1">
    <source>
        <dbReference type="EMBL" id="EJK64617.1"/>
    </source>
</evidence>
<sequence length="79" mass="8846">MFLSDGSEWTTIKIIIEASKPIIVLSLRLSTYLSWKDHVQGIPARSITAHRHNSVTLEGTIRLRDAATGPEMHLHQLGE</sequence>
<proteinExistence type="predicted"/>
<protein>
    <submittedName>
        <fullName evidence="1">Uncharacterized protein</fullName>
    </submittedName>
</protein>
<dbReference type="EMBL" id="AGNL01017066">
    <property type="protein sequence ID" value="EJK64617.1"/>
    <property type="molecule type" value="Genomic_DNA"/>
</dbReference>
<dbReference type="AlphaFoldDB" id="K0T2G7"/>
<name>K0T2G7_THAOC</name>
<keyword evidence="2" id="KW-1185">Reference proteome</keyword>
<dbReference type="Proteomes" id="UP000266841">
    <property type="component" value="Unassembled WGS sequence"/>
</dbReference>
<accession>K0T2G7</accession>